<evidence type="ECO:0000313" key="2">
    <source>
        <dbReference type="Proteomes" id="UP000305948"/>
    </source>
</evidence>
<evidence type="ECO:0000313" key="1">
    <source>
        <dbReference type="EMBL" id="TFK55666.1"/>
    </source>
</evidence>
<keyword evidence="2" id="KW-1185">Reference proteome</keyword>
<dbReference type="EMBL" id="ML213504">
    <property type="protein sequence ID" value="TFK55666.1"/>
    <property type="molecule type" value="Genomic_DNA"/>
</dbReference>
<organism evidence="1 2">
    <name type="scientific">Heliocybe sulcata</name>
    <dbReference type="NCBI Taxonomy" id="5364"/>
    <lineage>
        <taxon>Eukaryota</taxon>
        <taxon>Fungi</taxon>
        <taxon>Dikarya</taxon>
        <taxon>Basidiomycota</taxon>
        <taxon>Agaricomycotina</taxon>
        <taxon>Agaricomycetes</taxon>
        <taxon>Gloeophyllales</taxon>
        <taxon>Gloeophyllaceae</taxon>
        <taxon>Heliocybe</taxon>
    </lineage>
</organism>
<dbReference type="Proteomes" id="UP000305948">
    <property type="component" value="Unassembled WGS sequence"/>
</dbReference>
<gene>
    <name evidence="1" type="ORF">OE88DRAFT_646490</name>
</gene>
<proteinExistence type="predicted"/>
<sequence length="101" mass="11151">MPSLLSTEVFLLAPVGSQSAAHLRAVRHRASCEVDQATSPESMLKKPLLSCEVTIQSPKEREPNCAQRRPYAFEKIGSMDSIPLSKRVVIWTGFSLSSHRA</sequence>
<protein>
    <submittedName>
        <fullName evidence="1">Uncharacterized protein</fullName>
    </submittedName>
</protein>
<accession>A0A5C3NGQ5</accession>
<name>A0A5C3NGQ5_9AGAM</name>
<dbReference type="AlphaFoldDB" id="A0A5C3NGQ5"/>
<reference evidence="1 2" key="1">
    <citation type="journal article" date="2019" name="Nat. Ecol. Evol.">
        <title>Megaphylogeny resolves global patterns of mushroom evolution.</title>
        <authorList>
            <person name="Varga T."/>
            <person name="Krizsan K."/>
            <person name="Foldi C."/>
            <person name="Dima B."/>
            <person name="Sanchez-Garcia M."/>
            <person name="Sanchez-Ramirez S."/>
            <person name="Szollosi G.J."/>
            <person name="Szarkandi J.G."/>
            <person name="Papp V."/>
            <person name="Albert L."/>
            <person name="Andreopoulos W."/>
            <person name="Angelini C."/>
            <person name="Antonin V."/>
            <person name="Barry K.W."/>
            <person name="Bougher N.L."/>
            <person name="Buchanan P."/>
            <person name="Buyck B."/>
            <person name="Bense V."/>
            <person name="Catcheside P."/>
            <person name="Chovatia M."/>
            <person name="Cooper J."/>
            <person name="Damon W."/>
            <person name="Desjardin D."/>
            <person name="Finy P."/>
            <person name="Geml J."/>
            <person name="Haridas S."/>
            <person name="Hughes K."/>
            <person name="Justo A."/>
            <person name="Karasinski D."/>
            <person name="Kautmanova I."/>
            <person name="Kiss B."/>
            <person name="Kocsube S."/>
            <person name="Kotiranta H."/>
            <person name="LaButti K.M."/>
            <person name="Lechner B.E."/>
            <person name="Liimatainen K."/>
            <person name="Lipzen A."/>
            <person name="Lukacs Z."/>
            <person name="Mihaltcheva S."/>
            <person name="Morgado L.N."/>
            <person name="Niskanen T."/>
            <person name="Noordeloos M.E."/>
            <person name="Ohm R.A."/>
            <person name="Ortiz-Santana B."/>
            <person name="Ovrebo C."/>
            <person name="Racz N."/>
            <person name="Riley R."/>
            <person name="Savchenko A."/>
            <person name="Shiryaev A."/>
            <person name="Soop K."/>
            <person name="Spirin V."/>
            <person name="Szebenyi C."/>
            <person name="Tomsovsky M."/>
            <person name="Tulloss R.E."/>
            <person name="Uehling J."/>
            <person name="Grigoriev I.V."/>
            <person name="Vagvolgyi C."/>
            <person name="Papp T."/>
            <person name="Martin F.M."/>
            <person name="Miettinen O."/>
            <person name="Hibbett D.S."/>
            <person name="Nagy L.G."/>
        </authorList>
    </citation>
    <scope>NUCLEOTIDE SEQUENCE [LARGE SCALE GENOMIC DNA]</scope>
    <source>
        <strain evidence="1 2">OMC1185</strain>
    </source>
</reference>